<dbReference type="AlphaFoldDB" id="A0A853EZ69"/>
<evidence type="ECO:0000313" key="1">
    <source>
        <dbReference type="EMBL" id="NYS95144.1"/>
    </source>
</evidence>
<keyword evidence="2" id="KW-1185">Reference proteome</keyword>
<protein>
    <recommendedName>
        <fullName evidence="3">RES domain-containing protein</fullName>
    </recommendedName>
</protein>
<gene>
    <name evidence="1" type="ORF">HZZ10_16630</name>
</gene>
<evidence type="ECO:0000313" key="2">
    <source>
        <dbReference type="Proteomes" id="UP000561011"/>
    </source>
</evidence>
<name>A0A853EZ69_9MICO</name>
<proteinExistence type="predicted"/>
<dbReference type="Proteomes" id="UP000561011">
    <property type="component" value="Unassembled WGS sequence"/>
</dbReference>
<sequence length="133" mass="14521">MTGVPRAASTQQPPDPDVDLTAFPARMVAVGTQWHREHGPRHRVVPELVVMRPYDTPRAWAHAFFDSGFQGIWGTLRHSSGTSRGLSVFGPSGPRDWPVDPHPTRLSDLLEGMAGMAVVRPPSLDEITIVPPA</sequence>
<reference evidence="1 2" key="1">
    <citation type="submission" date="2020-07" db="EMBL/GenBank/DDBJ databases">
        <title>MOT database genomes.</title>
        <authorList>
            <person name="Joseph S."/>
            <person name="Aduse-Opoku J."/>
            <person name="Hashim A."/>
            <person name="Wade W."/>
            <person name="Curtis M."/>
        </authorList>
    </citation>
    <scope>NUCLEOTIDE SEQUENCE [LARGE SCALE GENOMIC DNA]</scope>
    <source>
        <strain evidence="1 2">DSM 100099</strain>
    </source>
</reference>
<comment type="caution">
    <text evidence="1">The sequence shown here is derived from an EMBL/GenBank/DDBJ whole genome shotgun (WGS) entry which is preliminary data.</text>
</comment>
<evidence type="ECO:0008006" key="3">
    <source>
        <dbReference type="Google" id="ProtNLM"/>
    </source>
</evidence>
<dbReference type="EMBL" id="JACBYE010000057">
    <property type="protein sequence ID" value="NYS95144.1"/>
    <property type="molecule type" value="Genomic_DNA"/>
</dbReference>
<organism evidence="1 2">
    <name type="scientific">Sanguibacter inulinus</name>
    <dbReference type="NCBI Taxonomy" id="60922"/>
    <lineage>
        <taxon>Bacteria</taxon>
        <taxon>Bacillati</taxon>
        <taxon>Actinomycetota</taxon>
        <taxon>Actinomycetes</taxon>
        <taxon>Micrococcales</taxon>
        <taxon>Sanguibacteraceae</taxon>
        <taxon>Sanguibacter</taxon>
    </lineage>
</organism>
<dbReference type="RefSeq" id="WP_056135249.1">
    <property type="nucleotide sequence ID" value="NZ_JACBYE010000057.1"/>
</dbReference>
<accession>A0A853EZ69</accession>